<dbReference type="RefSeq" id="WP_012647402.1">
    <property type="nucleotide sequence ID" value="NC_011979.1"/>
</dbReference>
<evidence type="ECO:0000256" key="2">
    <source>
        <dbReference type="ARBA" id="ARBA00004691"/>
    </source>
</evidence>
<evidence type="ECO:0000313" key="19">
    <source>
        <dbReference type="Proteomes" id="UP000007721"/>
    </source>
</evidence>
<dbReference type="Pfam" id="PF02677">
    <property type="entry name" value="QueH"/>
    <property type="match status" value="1"/>
</dbReference>
<evidence type="ECO:0000256" key="5">
    <source>
        <dbReference type="ARBA" id="ARBA00016895"/>
    </source>
</evidence>
<comment type="similarity">
    <text evidence="3 17">Belongs to the QueH family.</text>
</comment>
<name>B9LZC0_GEODF</name>
<dbReference type="EC" id="1.17.99.6" evidence="4 17"/>
<evidence type="ECO:0000256" key="13">
    <source>
        <dbReference type="ARBA" id="ARBA00023157"/>
    </source>
</evidence>
<evidence type="ECO:0000256" key="7">
    <source>
        <dbReference type="ARBA" id="ARBA00022694"/>
    </source>
</evidence>
<keyword evidence="7 17" id="KW-0819">tRNA processing</keyword>
<feature type="binding site" evidence="17">
    <location>
        <position position="86"/>
    </location>
    <ligand>
        <name>[4Fe-4S] cluster</name>
        <dbReference type="ChEBI" id="CHEBI:49883"/>
    </ligand>
</feature>
<dbReference type="eggNOG" id="COG1636">
    <property type="taxonomic scope" value="Bacteria"/>
</dbReference>
<dbReference type="Proteomes" id="UP000007721">
    <property type="component" value="Chromosome"/>
</dbReference>
<evidence type="ECO:0000256" key="17">
    <source>
        <dbReference type="HAMAP-Rule" id="MF_02089"/>
    </source>
</evidence>
<dbReference type="InterPro" id="IPR003828">
    <property type="entry name" value="QueH"/>
</dbReference>
<evidence type="ECO:0000256" key="4">
    <source>
        <dbReference type="ARBA" id="ARBA00012622"/>
    </source>
</evidence>
<dbReference type="OrthoDB" id="9801033at2"/>
<evidence type="ECO:0000256" key="9">
    <source>
        <dbReference type="ARBA" id="ARBA00022785"/>
    </source>
</evidence>
<dbReference type="STRING" id="316067.Geob_2319"/>
<gene>
    <name evidence="17" type="primary">queH</name>
    <name evidence="18" type="ordered locus">Geob_2319</name>
</gene>
<evidence type="ECO:0000256" key="1">
    <source>
        <dbReference type="ARBA" id="ARBA00002268"/>
    </source>
</evidence>
<dbReference type="PANTHER" id="PTHR36701">
    <property type="entry name" value="EPOXYQUEUOSINE REDUCTASE QUEH"/>
    <property type="match status" value="1"/>
</dbReference>
<keyword evidence="13 17" id="KW-1015">Disulfide bond</keyword>
<evidence type="ECO:0000256" key="8">
    <source>
        <dbReference type="ARBA" id="ARBA00022723"/>
    </source>
</evidence>
<feature type="binding site" evidence="17">
    <location>
        <position position="8"/>
    </location>
    <ligand>
        <name>[4Fe-4S] cluster</name>
        <dbReference type="ChEBI" id="CHEBI:49883"/>
    </ligand>
</feature>
<evidence type="ECO:0000256" key="15">
    <source>
        <dbReference type="ARBA" id="ARBA00031446"/>
    </source>
</evidence>
<dbReference type="HOGENOM" id="CLU_088177_1_1_7"/>
<evidence type="ECO:0000256" key="10">
    <source>
        <dbReference type="ARBA" id="ARBA00023002"/>
    </source>
</evidence>
<dbReference type="PANTHER" id="PTHR36701:SF1">
    <property type="entry name" value="EPOXYQUEUOSINE REDUCTASE QUEH"/>
    <property type="match status" value="1"/>
</dbReference>
<keyword evidence="19" id="KW-1185">Reference proteome</keyword>
<feature type="binding site" evidence="17">
    <location>
        <position position="9"/>
    </location>
    <ligand>
        <name>[4Fe-4S] cluster</name>
        <dbReference type="ChEBI" id="CHEBI:49883"/>
    </ligand>
</feature>
<protein>
    <recommendedName>
        <fullName evidence="5 17">Epoxyqueuosine reductase QueH</fullName>
        <ecNumber evidence="4 17">1.17.99.6</ecNumber>
    </recommendedName>
    <alternativeName>
        <fullName evidence="15 17">Queuosine biosynthesis protein QueH</fullName>
    </alternativeName>
</protein>
<dbReference type="AlphaFoldDB" id="B9LZC0"/>
<comment type="pathway">
    <text evidence="2 17">tRNA modification; tRNA-queuosine biosynthesis.</text>
</comment>
<evidence type="ECO:0000313" key="18">
    <source>
        <dbReference type="EMBL" id="ACM20673.1"/>
    </source>
</evidence>
<feature type="binding site" evidence="17">
    <location>
        <position position="83"/>
    </location>
    <ligand>
        <name>[4Fe-4S] cluster</name>
        <dbReference type="ChEBI" id="CHEBI:49883"/>
    </ligand>
</feature>
<evidence type="ECO:0000256" key="12">
    <source>
        <dbReference type="ARBA" id="ARBA00023014"/>
    </source>
</evidence>
<evidence type="ECO:0000256" key="3">
    <source>
        <dbReference type="ARBA" id="ARBA00008207"/>
    </source>
</evidence>
<proteinExistence type="inferred from homology"/>
<dbReference type="EMBL" id="CP001390">
    <property type="protein sequence ID" value="ACM20673.1"/>
    <property type="molecule type" value="Genomic_DNA"/>
</dbReference>
<dbReference type="HAMAP" id="MF_02089">
    <property type="entry name" value="QueH"/>
    <property type="match status" value="1"/>
</dbReference>
<keyword evidence="11 17" id="KW-0408">Iron</keyword>
<evidence type="ECO:0000256" key="6">
    <source>
        <dbReference type="ARBA" id="ARBA00022485"/>
    </source>
</evidence>
<dbReference type="GO" id="GO:0051539">
    <property type="term" value="F:4 iron, 4 sulfur cluster binding"/>
    <property type="evidence" value="ECO:0007669"/>
    <property type="project" value="UniProtKB-UniRule"/>
</dbReference>
<keyword evidence="12 17" id="KW-0411">Iron-sulfur</keyword>
<comment type="catalytic activity">
    <reaction evidence="16 17">
        <text>epoxyqueuosine(34) in tRNA + AH2 = queuosine(34) in tRNA + A + H2O</text>
        <dbReference type="Rhea" id="RHEA:32159"/>
        <dbReference type="Rhea" id="RHEA-COMP:18571"/>
        <dbReference type="Rhea" id="RHEA-COMP:18582"/>
        <dbReference type="ChEBI" id="CHEBI:13193"/>
        <dbReference type="ChEBI" id="CHEBI:15377"/>
        <dbReference type="ChEBI" id="CHEBI:17499"/>
        <dbReference type="ChEBI" id="CHEBI:194431"/>
        <dbReference type="ChEBI" id="CHEBI:194443"/>
        <dbReference type="EC" id="1.17.99.6"/>
    </reaction>
</comment>
<keyword evidence="6 17" id="KW-0004">4Fe-4S</keyword>
<dbReference type="GO" id="GO:0046872">
    <property type="term" value="F:metal ion binding"/>
    <property type="evidence" value="ECO:0007669"/>
    <property type="project" value="UniProtKB-KW"/>
</dbReference>
<feature type="disulfide bond" description="Redox-active" evidence="17">
    <location>
        <begin position="163"/>
        <end position="165"/>
    </location>
</feature>
<organism evidence="18 19">
    <name type="scientific">Geotalea daltonii (strain DSM 22248 / JCM 15807 / FRC-32)</name>
    <name type="common">Geobacter daltonii</name>
    <dbReference type="NCBI Taxonomy" id="316067"/>
    <lineage>
        <taxon>Bacteria</taxon>
        <taxon>Pseudomonadati</taxon>
        <taxon>Thermodesulfobacteriota</taxon>
        <taxon>Desulfuromonadia</taxon>
        <taxon>Geobacterales</taxon>
        <taxon>Geobacteraceae</taxon>
        <taxon>Geotalea</taxon>
    </lineage>
</organism>
<evidence type="ECO:0000256" key="16">
    <source>
        <dbReference type="ARBA" id="ARBA00047415"/>
    </source>
</evidence>
<dbReference type="KEGG" id="geo:Geob_2319"/>
<accession>B9LZC0</accession>
<keyword evidence="8 17" id="KW-0479">Metal-binding</keyword>
<comment type="function">
    <text evidence="1 17">Catalyzes the conversion of epoxyqueuosine (oQ) to queuosine (Q), which is a hypermodified base found in the wobble positions of tRNA(Asp), tRNA(Asn), tRNA(His) and tRNA(Tyr).</text>
</comment>
<dbReference type="UniPathway" id="UPA00392"/>
<evidence type="ECO:0000256" key="14">
    <source>
        <dbReference type="ARBA" id="ARBA00023284"/>
    </source>
</evidence>
<evidence type="ECO:0000256" key="11">
    <source>
        <dbReference type="ARBA" id="ARBA00023004"/>
    </source>
</evidence>
<keyword evidence="14 17" id="KW-0676">Redox-active center</keyword>
<reference evidence="18 19" key="1">
    <citation type="submission" date="2009-01" db="EMBL/GenBank/DDBJ databases">
        <title>Complete sequence of Geobacter sp. FRC-32.</title>
        <authorList>
            <consortium name="US DOE Joint Genome Institute"/>
            <person name="Lucas S."/>
            <person name="Copeland A."/>
            <person name="Lapidus A."/>
            <person name="Glavina del Rio T."/>
            <person name="Dalin E."/>
            <person name="Tice H."/>
            <person name="Bruce D."/>
            <person name="Goodwin L."/>
            <person name="Pitluck S."/>
            <person name="Saunders E."/>
            <person name="Brettin T."/>
            <person name="Detter J.C."/>
            <person name="Han C."/>
            <person name="Larimer F."/>
            <person name="Land M."/>
            <person name="Hauser L."/>
            <person name="Kyrpides N."/>
            <person name="Ovchinnikova G."/>
            <person name="Kostka J."/>
            <person name="Richardson P."/>
        </authorList>
    </citation>
    <scope>NUCLEOTIDE SEQUENCE [LARGE SCALE GENOMIC DNA]</scope>
    <source>
        <strain evidence="19">DSM 22248 / JCM 15807 / FRC-32</strain>
    </source>
</reference>
<keyword evidence="10 17" id="KW-0560">Oxidoreductase</keyword>
<sequence>MKILFHICCAPCAIYPVKEMRSSGMAVTGYFFNHNIHPYLEYRKRLETVREYAGLIDLEVIYQDEYRLEDFLSAVAAKPADRCLYCYSSRLAAAAAAAVEGGFDAYSSSLLYSRYQKHEIIRELGEKIGESYGIPFHYSDYRVGWQEGIQISKKMGIYRQQYCGCIYSEKDRYQPRPVSAKEPA</sequence>
<dbReference type="GO" id="GO:0052693">
    <property type="term" value="F:epoxyqueuosine reductase activity"/>
    <property type="evidence" value="ECO:0007669"/>
    <property type="project" value="UniProtKB-UniRule"/>
</dbReference>
<keyword evidence="9 17" id="KW-0671">Queuosine biosynthesis</keyword>
<dbReference type="GO" id="GO:0008616">
    <property type="term" value="P:tRNA queuosine(34) biosynthetic process"/>
    <property type="evidence" value="ECO:0007669"/>
    <property type="project" value="UniProtKB-UniRule"/>
</dbReference>